<comment type="similarity">
    <text evidence="7">Belongs to the DNA mismatch repair MutS family. MutS2 subfamily.</text>
</comment>
<evidence type="ECO:0000256" key="3">
    <source>
        <dbReference type="ARBA" id="ARBA00022801"/>
    </source>
</evidence>
<keyword evidence="7" id="KW-0540">Nuclease</keyword>
<evidence type="ECO:0000256" key="2">
    <source>
        <dbReference type="ARBA" id="ARBA00022741"/>
    </source>
</evidence>
<comment type="subunit">
    <text evidence="7">Homodimer. Binds to stalled ribosomes, contacting rRNA.</text>
</comment>
<dbReference type="GO" id="GO:0004519">
    <property type="term" value="F:endonuclease activity"/>
    <property type="evidence" value="ECO:0007669"/>
    <property type="project" value="UniProtKB-UniRule"/>
</dbReference>
<dbReference type="PROSITE" id="PS50828">
    <property type="entry name" value="SMR"/>
    <property type="match status" value="1"/>
</dbReference>
<dbReference type="GO" id="GO:0030983">
    <property type="term" value="F:mismatched DNA binding"/>
    <property type="evidence" value="ECO:0007669"/>
    <property type="project" value="InterPro"/>
</dbReference>
<dbReference type="GO" id="GO:0006298">
    <property type="term" value="P:mismatch repair"/>
    <property type="evidence" value="ECO:0007669"/>
    <property type="project" value="InterPro"/>
</dbReference>
<evidence type="ECO:0000256" key="5">
    <source>
        <dbReference type="ARBA" id="ARBA00022884"/>
    </source>
</evidence>
<dbReference type="Pfam" id="PF00488">
    <property type="entry name" value="MutS_V"/>
    <property type="match status" value="1"/>
</dbReference>
<dbReference type="InterPro" id="IPR036063">
    <property type="entry name" value="Smr_dom_sf"/>
</dbReference>
<keyword evidence="1 7" id="KW-0699">rRNA-binding</keyword>
<dbReference type="SUPFAM" id="SSF160443">
    <property type="entry name" value="SMR domain-like"/>
    <property type="match status" value="1"/>
</dbReference>
<evidence type="ECO:0000256" key="6">
    <source>
        <dbReference type="ARBA" id="ARBA00023125"/>
    </source>
</evidence>
<dbReference type="InterPro" id="IPR002625">
    <property type="entry name" value="Smr_dom"/>
</dbReference>
<dbReference type="NCBIfam" id="TIGR01069">
    <property type="entry name" value="mutS2"/>
    <property type="match status" value="1"/>
</dbReference>
<keyword evidence="5 7" id="KW-0694">RNA-binding</keyword>
<keyword evidence="11" id="KW-1185">Reference proteome</keyword>
<dbReference type="InterPro" id="IPR045076">
    <property type="entry name" value="MutS"/>
</dbReference>
<comment type="caution">
    <text evidence="10">The sequence shown here is derived from an EMBL/GenBank/DDBJ whole genome shotgun (WGS) entry which is preliminary data.</text>
</comment>
<dbReference type="InterPro" id="IPR000432">
    <property type="entry name" value="DNA_mismatch_repair_MutS_C"/>
</dbReference>
<dbReference type="GO" id="GO:0140664">
    <property type="term" value="F:ATP-dependent DNA damage sensor activity"/>
    <property type="evidence" value="ECO:0007669"/>
    <property type="project" value="InterPro"/>
</dbReference>
<dbReference type="CDD" id="cd03280">
    <property type="entry name" value="ABC_MutS2"/>
    <property type="match status" value="1"/>
</dbReference>
<dbReference type="AlphaFoldDB" id="A0A4R1PUT2"/>
<reference evidence="10 11" key="1">
    <citation type="submission" date="2019-03" db="EMBL/GenBank/DDBJ databases">
        <title>Genomic Encyclopedia of Type Strains, Phase IV (KMG-IV): sequencing the most valuable type-strain genomes for metagenomic binning, comparative biology and taxonomic classification.</title>
        <authorList>
            <person name="Goeker M."/>
        </authorList>
    </citation>
    <scope>NUCLEOTIDE SEQUENCE [LARGE SCALE GENOMIC DNA]</scope>
    <source>
        <strain evidence="10 11">DSM 15969</strain>
    </source>
</reference>
<dbReference type="GO" id="GO:0043023">
    <property type="term" value="F:ribosomal large subunit binding"/>
    <property type="evidence" value="ECO:0007669"/>
    <property type="project" value="UniProtKB-UniRule"/>
</dbReference>
<dbReference type="GO" id="GO:0019843">
    <property type="term" value="F:rRNA binding"/>
    <property type="evidence" value="ECO:0007669"/>
    <property type="project" value="UniProtKB-UniRule"/>
</dbReference>
<dbReference type="SMART" id="SM00533">
    <property type="entry name" value="MUTSd"/>
    <property type="match status" value="1"/>
</dbReference>
<dbReference type="InterPro" id="IPR007696">
    <property type="entry name" value="DNA_mismatch_repair_MutS_core"/>
</dbReference>
<name>A0A4R1PUT2_9FIRM</name>
<dbReference type="GO" id="GO:0045910">
    <property type="term" value="P:negative regulation of DNA recombination"/>
    <property type="evidence" value="ECO:0007669"/>
    <property type="project" value="InterPro"/>
</dbReference>
<proteinExistence type="inferred from homology"/>
<evidence type="ECO:0000256" key="4">
    <source>
        <dbReference type="ARBA" id="ARBA00022840"/>
    </source>
</evidence>
<dbReference type="SMART" id="SM00463">
    <property type="entry name" value="SMR"/>
    <property type="match status" value="1"/>
</dbReference>
<dbReference type="OrthoDB" id="9808166at2"/>
<dbReference type="EC" id="3.1.-.-" evidence="7"/>
<evidence type="ECO:0000256" key="8">
    <source>
        <dbReference type="SAM" id="Coils"/>
    </source>
</evidence>
<dbReference type="EMBL" id="SLUI01000010">
    <property type="protein sequence ID" value="TCL35794.1"/>
    <property type="molecule type" value="Genomic_DNA"/>
</dbReference>
<dbReference type="PANTHER" id="PTHR48466">
    <property type="entry name" value="OS10G0509000 PROTEIN-RELATED"/>
    <property type="match status" value="1"/>
</dbReference>
<protein>
    <recommendedName>
        <fullName evidence="7">Endonuclease MutS2</fullName>
        <ecNumber evidence="7">3.1.-.-</ecNumber>
    </recommendedName>
    <alternativeName>
        <fullName evidence="7">Ribosome-associated protein quality control-upstream factor</fullName>
        <shortName evidence="7">RQC-upstream factor</shortName>
        <shortName evidence="7">RqcU</shortName>
        <ecNumber evidence="7">3.6.4.-</ecNumber>
    </alternativeName>
</protein>
<dbReference type="GO" id="GO:0005524">
    <property type="term" value="F:ATP binding"/>
    <property type="evidence" value="ECO:0007669"/>
    <property type="project" value="UniProtKB-UniRule"/>
</dbReference>
<organism evidence="10 11">
    <name type="scientific">Anaerospora hongkongensis</name>
    <dbReference type="NCBI Taxonomy" id="244830"/>
    <lineage>
        <taxon>Bacteria</taxon>
        <taxon>Bacillati</taxon>
        <taxon>Bacillota</taxon>
        <taxon>Negativicutes</taxon>
        <taxon>Selenomonadales</taxon>
        <taxon>Sporomusaceae</taxon>
        <taxon>Anaerospora</taxon>
    </lineage>
</organism>
<evidence type="ECO:0000313" key="10">
    <source>
        <dbReference type="EMBL" id="TCL35794.1"/>
    </source>
</evidence>
<dbReference type="GO" id="GO:0072344">
    <property type="term" value="P:rescue of stalled ribosome"/>
    <property type="evidence" value="ECO:0007669"/>
    <property type="project" value="UniProtKB-UniRule"/>
</dbReference>
<keyword evidence="2 7" id="KW-0547">Nucleotide-binding</keyword>
<gene>
    <name evidence="7" type="primary">mutS2</name>
    <name evidence="7" type="synonym">rqcU</name>
    <name evidence="10" type="ORF">EV210_11037</name>
</gene>
<dbReference type="EC" id="3.6.4.-" evidence="7"/>
<feature type="binding site" evidence="7">
    <location>
        <begin position="332"/>
        <end position="339"/>
    </location>
    <ligand>
        <name>ATP</name>
        <dbReference type="ChEBI" id="CHEBI:30616"/>
    </ligand>
</feature>
<dbReference type="SMART" id="SM00534">
    <property type="entry name" value="MUTSac"/>
    <property type="match status" value="1"/>
</dbReference>
<dbReference type="InterPro" id="IPR036187">
    <property type="entry name" value="DNA_mismatch_repair_MutS_sf"/>
</dbReference>
<dbReference type="PIRSF" id="PIRSF005814">
    <property type="entry name" value="MutS_YshD"/>
    <property type="match status" value="1"/>
</dbReference>
<evidence type="ECO:0000256" key="7">
    <source>
        <dbReference type="HAMAP-Rule" id="MF_00092"/>
    </source>
</evidence>
<dbReference type="Pfam" id="PF01713">
    <property type="entry name" value="Smr"/>
    <property type="match status" value="1"/>
</dbReference>
<dbReference type="SUPFAM" id="SSF52540">
    <property type="entry name" value="P-loop containing nucleoside triphosphate hydrolases"/>
    <property type="match status" value="1"/>
</dbReference>
<evidence type="ECO:0000256" key="1">
    <source>
        <dbReference type="ARBA" id="ARBA00022730"/>
    </source>
</evidence>
<sequence length="787" mass="87096">MDSSVCKALEYPKIVSLLADKAGSVMAKEIALNLTPTAEREEVEKRLQETAEALEVLIAAATVPLGGIRDIRAAMKRAEIGAMLEPQEMLAIGSTLYAARRIKNFFAEYNKPLSVLEETAAAITILRNLENIIENTITEQGQVRDDASVELARLRREIRTAQSRVKEKIEHILHSGEYQKYFQDALVTVRGDRYVIPIKQEYRHQFPGIVHDQSASGSTVFIEPMAVVQLNNDMKQAMAAEKNEIERILTLVSAQIAAMVEAIRRNCTALAQLDFAFAKARLSLEMGAEKPIVNQKGHVRLIGARHPLIPKEVVVPIDVHLGKEFTTLLITGPNTGGKTVSLKTVGLFSLMIQAGLFIPAKATSEMPLFQNIFADIGDEQSIEQSLSTFSGHMTNLVRILRQVTAHDLVLIDEIGSGTDPGEGAALAMAILEYLHNLGTRTIATTHYSELKTFAYSRQGIENASVEFNIETLRPTYRLLIGVPGSSNAFNISLRLGLSQPIISRAKELLDEEHAEFEAVLAALDAKQREYAKRSAEIQVLEREVTSLREVLTREKEQLETKRRDILAKAQEQAGTLIRQARRDAEGVITELKAQFSVNSEKERQTAISGARKKLQQGMSALYSDDDQADMEDENIPQPDDLEAGMLVYVTTLKQKGTVLAVGRDEVTVQLGIMKINVPLVNCRLISEAPQPRKVLARREVNVTKVQQISREIDIRGTTVMEAEELLNKYIDDAILAGLAEVRIIHGKGTGALRKGIRNYLTEHPHIKDIRFGDMNEGGDGVTVAQLL</sequence>
<keyword evidence="3 7" id="KW-0378">Hydrolase</keyword>
<comment type="function">
    <text evidence="7">Endonuclease that is involved in the suppression of homologous recombination and thus may have a key role in the control of bacterial genetic diversity.</text>
</comment>
<accession>A0A4R1PUT2</accession>
<dbReference type="FunFam" id="3.40.50.300:FF:000830">
    <property type="entry name" value="Endonuclease MutS2"/>
    <property type="match status" value="1"/>
</dbReference>
<dbReference type="Gene3D" id="3.40.50.300">
    <property type="entry name" value="P-loop containing nucleotide triphosphate hydrolases"/>
    <property type="match status" value="1"/>
</dbReference>
<feature type="coiled-coil region" evidence="8">
    <location>
        <begin position="144"/>
        <end position="171"/>
    </location>
</feature>
<dbReference type="PANTHER" id="PTHR48466:SF2">
    <property type="entry name" value="OS10G0509000 PROTEIN"/>
    <property type="match status" value="1"/>
</dbReference>
<feature type="domain" description="Smr" evidence="9">
    <location>
        <begin position="712"/>
        <end position="787"/>
    </location>
</feature>
<comment type="function">
    <text evidence="7">Acts as a ribosome collision sensor, splitting the ribosome into its 2 subunits. Detects stalled/collided 70S ribosomes which it binds and splits by an ATP-hydrolysis driven conformational change. Acts upstream of the ribosome quality control system (RQC), a ribosome-associated complex that mediates the extraction of incompletely synthesized nascent chains from stalled ribosomes and their subsequent degradation. Probably generates substrates for RQC.</text>
</comment>
<evidence type="ECO:0000259" key="9">
    <source>
        <dbReference type="PROSITE" id="PS50828"/>
    </source>
</evidence>
<dbReference type="GO" id="GO:0016887">
    <property type="term" value="F:ATP hydrolysis activity"/>
    <property type="evidence" value="ECO:0007669"/>
    <property type="project" value="InterPro"/>
</dbReference>
<feature type="coiled-coil region" evidence="8">
    <location>
        <begin position="506"/>
        <end position="568"/>
    </location>
</feature>
<dbReference type="Gene3D" id="1.10.1420.10">
    <property type="match status" value="2"/>
</dbReference>
<dbReference type="Proteomes" id="UP000295063">
    <property type="component" value="Unassembled WGS sequence"/>
</dbReference>
<dbReference type="Gene3D" id="3.30.1370.110">
    <property type="match status" value="1"/>
</dbReference>
<keyword evidence="8" id="KW-0175">Coiled coil</keyword>
<dbReference type="InterPro" id="IPR046893">
    <property type="entry name" value="MSSS"/>
</dbReference>
<evidence type="ECO:0000313" key="11">
    <source>
        <dbReference type="Proteomes" id="UP000295063"/>
    </source>
</evidence>
<dbReference type="HAMAP" id="MF_00092">
    <property type="entry name" value="MutS2"/>
    <property type="match status" value="1"/>
</dbReference>
<dbReference type="RefSeq" id="WP_132082120.1">
    <property type="nucleotide sequence ID" value="NZ_SLUI01000010.1"/>
</dbReference>
<keyword evidence="7" id="KW-0255">Endonuclease</keyword>
<keyword evidence="4 7" id="KW-0067">ATP-binding</keyword>
<dbReference type="InterPro" id="IPR027417">
    <property type="entry name" value="P-loop_NTPase"/>
</dbReference>
<dbReference type="InterPro" id="IPR005747">
    <property type="entry name" value="MutS2"/>
</dbReference>
<dbReference type="SUPFAM" id="SSF48334">
    <property type="entry name" value="DNA repair protein MutS, domain III"/>
    <property type="match status" value="1"/>
</dbReference>
<keyword evidence="6 7" id="KW-0238">DNA-binding</keyword>
<dbReference type="Pfam" id="PF20297">
    <property type="entry name" value="MSSS"/>
    <property type="match status" value="1"/>
</dbReference>